<comment type="subcellular location">
    <subcellularLocation>
        <location evidence="1">Membrane</location>
        <topology evidence="1">Multi-pass membrane protein</topology>
    </subcellularLocation>
</comment>
<evidence type="ECO:0000313" key="10">
    <source>
        <dbReference type="Proteomes" id="UP000008370"/>
    </source>
</evidence>
<dbReference type="InterPro" id="IPR036837">
    <property type="entry name" value="Cation_efflux_CTD_sf"/>
</dbReference>
<dbReference type="EMBL" id="JH930473">
    <property type="protein sequence ID" value="EKM54121.1"/>
    <property type="molecule type" value="Genomic_DNA"/>
</dbReference>
<gene>
    <name evidence="9" type="ORF">PHACADRAFT_257740</name>
</gene>
<evidence type="ECO:0000259" key="7">
    <source>
        <dbReference type="Pfam" id="PF01545"/>
    </source>
</evidence>
<dbReference type="GO" id="GO:0008324">
    <property type="term" value="F:monoatomic cation transmembrane transporter activity"/>
    <property type="evidence" value="ECO:0007669"/>
    <property type="project" value="InterPro"/>
</dbReference>
<dbReference type="SUPFAM" id="SSF161111">
    <property type="entry name" value="Cation efflux protein transmembrane domain-like"/>
    <property type="match status" value="1"/>
</dbReference>
<dbReference type="KEGG" id="pco:PHACADRAFT_257740"/>
<name>K5UVQ8_PHACS</name>
<feature type="domain" description="Cation efflux protein cytoplasmic" evidence="8">
    <location>
        <begin position="363"/>
        <end position="424"/>
    </location>
</feature>
<evidence type="ECO:0000256" key="1">
    <source>
        <dbReference type="ARBA" id="ARBA00004141"/>
    </source>
</evidence>
<keyword evidence="5" id="KW-0472">Membrane</keyword>
<feature type="domain" description="Cation efflux protein transmembrane" evidence="7">
    <location>
        <begin position="94"/>
        <end position="323"/>
    </location>
</feature>
<dbReference type="RefSeq" id="XP_007396822.1">
    <property type="nucleotide sequence ID" value="XM_007396760.1"/>
</dbReference>
<evidence type="ECO:0000256" key="3">
    <source>
        <dbReference type="ARBA" id="ARBA00022692"/>
    </source>
</evidence>
<dbReference type="AlphaFoldDB" id="K5UVQ8"/>
<dbReference type="Gene3D" id="3.30.70.1350">
    <property type="entry name" value="Cation efflux protein, cytoplasmic domain"/>
    <property type="match status" value="1"/>
</dbReference>
<evidence type="ECO:0000259" key="8">
    <source>
        <dbReference type="Pfam" id="PF16916"/>
    </source>
</evidence>
<dbReference type="STRING" id="650164.K5UVQ8"/>
<dbReference type="NCBIfam" id="TIGR01297">
    <property type="entry name" value="CDF"/>
    <property type="match status" value="1"/>
</dbReference>
<feature type="compositionally biased region" description="Basic and acidic residues" evidence="6">
    <location>
        <begin position="16"/>
        <end position="52"/>
    </location>
</feature>
<dbReference type="GO" id="GO:0030003">
    <property type="term" value="P:intracellular monoatomic cation homeostasis"/>
    <property type="evidence" value="ECO:0007669"/>
    <property type="project" value="UniProtKB-ARBA"/>
</dbReference>
<dbReference type="InterPro" id="IPR050291">
    <property type="entry name" value="CDF_Transporter"/>
</dbReference>
<keyword evidence="10" id="KW-1185">Reference proteome</keyword>
<keyword evidence="4" id="KW-1133">Transmembrane helix</keyword>
<dbReference type="GeneID" id="18916934"/>
<reference evidence="9 10" key="1">
    <citation type="journal article" date="2012" name="BMC Genomics">
        <title>Comparative genomics of the white-rot fungi, Phanerochaete carnosa and P. chrysosporium, to elucidate the genetic basis of the distinct wood types they colonize.</title>
        <authorList>
            <person name="Suzuki H."/>
            <person name="MacDonald J."/>
            <person name="Syed K."/>
            <person name="Salamov A."/>
            <person name="Hori C."/>
            <person name="Aerts A."/>
            <person name="Henrissat B."/>
            <person name="Wiebenga A."/>
            <person name="vanKuyk P.A."/>
            <person name="Barry K."/>
            <person name="Lindquist E."/>
            <person name="LaButti K."/>
            <person name="Lapidus A."/>
            <person name="Lucas S."/>
            <person name="Coutinho P."/>
            <person name="Gong Y."/>
            <person name="Samejima M."/>
            <person name="Mahadevan R."/>
            <person name="Abou-Zaid M."/>
            <person name="de Vries R.P."/>
            <person name="Igarashi K."/>
            <person name="Yadav J.S."/>
            <person name="Grigoriev I.V."/>
            <person name="Master E.R."/>
        </authorList>
    </citation>
    <scope>NUCLEOTIDE SEQUENCE [LARGE SCALE GENOMIC DNA]</scope>
    <source>
        <strain evidence="9 10">HHB-10118-sp</strain>
    </source>
</reference>
<dbReference type="Pfam" id="PF16916">
    <property type="entry name" value="ZT_dimer"/>
    <property type="match status" value="1"/>
</dbReference>
<dbReference type="InterPro" id="IPR002524">
    <property type="entry name" value="Cation_efflux"/>
</dbReference>
<dbReference type="Proteomes" id="UP000008370">
    <property type="component" value="Unassembled WGS sequence"/>
</dbReference>
<dbReference type="GO" id="GO:0098771">
    <property type="term" value="P:inorganic ion homeostasis"/>
    <property type="evidence" value="ECO:0007669"/>
    <property type="project" value="UniProtKB-ARBA"/>
</dbReference>
<keyword evidence="2" id="KW-0813">Transport</keyword>
<dbReference type="OrthoDB" id="435980at2759"/>
<accession>K5UVQ8</accession>
<evidence type="ECO:0000313" key="9">
    <source>
        <dbReference type="EMBL" id="EKM54121.1"/>
    </source>
</evidence>
<dbReference type="InterPro" id="IPR027469">
    <property type="entry name" value="Cation_efflux_TMD_sf"/>
</dbReference>
<dbReference type="InterPro" id="IPR027470">
    <property type="entry name" value="Cation_efflux_CTD"/>
</dbReference>
<keyword evidence="3" id="KW-0812">Transmembrane</keyword>
<organism evidence="9 10">
    <name type="scientific">Phanerochaete carnosa (strain HHB-10118-sp)</name>
    <name type="common">White-rot fungus</name>
    <name type="synonym">Peniophora carnosa</name>
    <dbReference type="NCBI Taxonomy" id="650164"/>
    <lineage>
        <taxon>Eukaryota</taxon>
        <taxon>Fungi</taxon>
        <taxon>Dikarya</taxon>
        <taxon>Basidiomycota</taxon>
        <taxon>Agaricomycotina</taxon>
        <taxon>Agaricomycetes</taxon>
        <taxon>Polyporales</taxon>
        <taxon>Phanerochaetaceae</taxon>
        <taxon>Phanerochaete</taxon>
    </lineage>
</organism>
<evidence type="ECO:0000256" key="2">
    <source>
        <dbReference type="ARBA" id="ARBA00022448"/>
    </source>
</evidence>
<evidence type="ECO:0000256" key="4">
    <source>
        <dbReference type="ARBA" id="ARBA00022989"/>
    </source>
</evidence>
<dbReference type="Gene3D" id="1.20.1510.10">
    <property type="entry name" value="Cation efflux protein transmembrane domain"/>
    <property type="match status" value="1"/>
</dbReference>
<dbReference type="SUPFAM" id="SSF160240">
    <property type="entry name" value="Cation efflux protein cytoplasmic domain-like"/>
    <property type="match status" value="1"/>
</dbReference>
<proteinExistence type="predicted"/>
<dbReference type="HOGENOM" id="CLU_013430_12_0_1"/>
<evidence type="ECO:0000256" key="6">
    <source>
        <dbReference type="SAM" id="MobiDB-lite"/>
    </source>
</evidence>
<dbReference type="Pfam" id="PF01545">
    <property type="entry name" value="Cation_efflux"/>
    <property type="match status" value="1"/>
</dbReference>
<dbReference type="InterPro" id="IPR058533">
    <property type="entry name" value="Cation_efflux_TM"/>
</dbReference>
<sequence length="427" mass="45866">MSALTRRLHSTQSQSKGKEPAKAPHDEHERKHEHEHERDHDHAAHNQADSHSHSHGVFSLGHSHSHGDTVGHGDAEKVVAALQGAGDRGSRITLVGLASNVALSISKGAAGWYMNSASLLADAGHTAGDLIGDLITLFCWKLSRKPPSETYPRGYAKFEVLGTAAVSVLLTGGAIGLGLHSLTILMESLAQSAAAMPPGPLQDVLVNVTHIAHIVPSVASEHSHSHAHALDPNAAWFAAVGVIWKEWLFRATKKVADEERSPVLFANALHHRSDMYGSLVALVAILGTWYWPSLPLDQIGGLVVSFLILQQGWGITMTSFRQLTDHGVSPSTRTSLIRALEPLLAHPHSPSGTLPQQAPTAEQLLGVKDLRATRSGAQMFVDLTARVPSTLSVADASTLEGKISRTLKDAKKEIAEVRVRFEPENKE</sequence>
<dbReference type="GO" id="GO:0016020">
    <property type="term" value="C:membrane"/>
    <property type="evidence" value="ECO:0007669"/>
    <property type="project" value="UniProtKB-SubCell"/>
</dbReference>
<dbReference type="FunCoup" id="K5UVQ8">
    <property type="interactions" value="46"/>
</dbReference>
<feature type="region of interest" description="Disordered" evidence="6">
    <location>
        <begin position="1"/>
        <end position="72"/>
    </location>
</feature>
<dbReference type="PANTHER" id="PTHR43840:SF15">
    <property type="entry name" value="MITOCHONDRIAL METAL TRANSPORTER 1-RELATED"/>
    <property type="match status" value="1"/>
</dbReference>
<evidence type="ECO:0000256" key="5">
    <source>
        <dbReference type="ARBA" id="ARBA00023136"/>
    </source>
</evidence>
<dbReference type="InParanoid" id="K5UVQ8"/>
<dbReference type="PANTHER" id="PTHR43840">
    <property type="entry name" value="MITOCHONDRIAL METAL TRANSPORTER 1-RELATED"/>
    <property type="match status" value="1"/>
</dbReference>
<protein>
    <submittedName>
        <fullName evidence="9">Uncharacterized protein</fullName>
    </submittedName>
</protein>